<feature type="domain" description="Solute-binding protein family 5" evidence="5">
    <location>
        <begin position="81"/>
        <end position="504"/>
    </location>
</feature>
<feature type="signal peptide" evidence="4">
    <location>
        <begin position="1"/>
        <end position="26"/>
    </location>
</feature>
<dbReference type="GO" id="GO:0015833">
    <property type="term" value="P:peptide transport"/>
    <property type="evidence" value="ECO:0007669"/>
    <property type="project" value="TreeGrafter"/>
</dbReference>
<evidence type="ECO:0000256" key="4">
    <source>
        <dbReference type="SAM" id="SignalP"/>
    </source>
</evidence>
<dbReference type="GO" id="GO:1904680">
    <property type="term" value="F:peptide transmembrane transporter activity"/>
    <property type="evidence" value="ECO:0007669"/>
    <property type="project" value="TreeGrafter"/>
</dbReference>
<feature type="chain" id="PRO_5013107463" evidence="4">
    <location>
        <begin position="27"/>
        <end position="593"/>
    </location>
</feature>
<accession>A0A2D0NFL6</accession>
<dbReference type="GO" id="GO:0043190">
    <property type="term" value="C:ATP-binding cassette (ABC) transporter complex"/>
    <property type="evidence" value="ECO:0007669"/>
    <property type="project" value="InterPro"/>
</dbReference>
<dbReference type="Gene3D" id="3.40.190.10">
    <property type="entry name" value="Periplasmic binding protein-like II"/>
    <property type="match status" value="1"/>
</dbReference>
<keyword evidence="3 4" id="KW-0732">Signal</keyword>
<dbReference type="PANTHER" id="PTHR30290:SF9">
    <property type="entry name" value="OLIGOPEPTIDE-BINDING PROTEIN APPA"/>
    <property type="match status" value="1"/>
</dbReference>
<evidence type="ECO:0000256" key="3">
    <source>
        <dbReference type="ARBA" id="ARBA00022729"/>
    </source>
</evidence>
<dbReference type="PIRSF" id="PIRSF002741">
    <property type="entry name" value="MppA"/>
    <property type="match status" value="1"/>
</dbReference>
<evidence type="ECO:0000313" key="7">
    <source>
        <dbReference type="Proteomes" id="UP000223913"/>
    </source>
</evidence>
<proteinExistence type="inferred from homology"/>
<dbReference type="InterPro" id="IPR030678">
    <property type="entry name" value="Peptide/Ni-bd"/>
</dbReference>
<dbReference type="EMBL" id="PDUD01000011">
    <property type="protein sequence ID" value="PHN07166.1"/>
    <property type="molecule type" value="Genomic_DNA"/>
</dbReference>
<dbReference type="InterPro" id="IPR000914">
    <property type="entry name" value="SBP_5_dom"/>
</dbReference>
<keyword evidence="7" id="KW-1185">Reference proteome</keyword>
<dbReference type="AlphaFoldDB" id="A0A2D0NFL6"/>
<reference evidence="6 7" key="1">
    <citation type="submission" date="2017-10" db="EMBL/GenBank/DDBJ databases">
        <title>The draft genome sequence of Lewinella nigricans NBRC 102662.</title>
        <authorList>
            <person name="Wang K."/>
        </authorList>
    </citation>
    <scope>NUCLEOTIDE SEQUENCE [LARGE SCALE GENOMIC DNA]</scope>
    <source>
        <strain evidence="6 7">NBRC 102662</strain>
    </source>
</reference>
<dbReference type="Gene3D" id="3.10.105.10">
    <property type="entry name" value="Dipeptide-binding Protein, Domain 3"/>
    <property type="match status" value="1"/>
</dbReference>
<comment type="similarity">
    <text evidence="1">Belongs to the bacterial solute-binding protein 5 family.</text>
</comment>
<dbReference type="InterPro" id="IPR039424">
    <property type="entry name" value="SBP_5"/>
</dbReference>
<evidence type="ECO:0000256" key="2">
    <source>
        <dbReference type="ARBA" id="ARBA00022448"/>
    </source>
</evidence>
<dbReference type="SUPFAM" id="SSF53850">
    <property type="entry name" value="Periplasmic binding protein-like II"/>
    <property type="match status" value="1"/>
</dbReference>
<dbReference type="RefSeq" id="WP_099149501.1">
    <property type="nucleotide sequence ID" value="NZ_PDUD01000011.1"/>
</dbReference>
<sequence length="593" mass="66578">MNTMIQSPLRSFFIALLTILIFTACKDETSVPDDQPFSVTARIPAEPDKLNPLITFQAYSRVVNEQLFQYLLQFDPETLQMVPQLATSRAEVSENTEGPYVGGVAYTFEIRPEARWDDGQPVTAEDVAFSLKALFHPEITPPAIRSYFDAFKHIEIDPDNPKKFTIYSNQTYMLGEAALGGIAVMPAHIYDEAGVLKDIPLSDMSDEAKATELLGSNSALSDFAASFTSTERSHDPALINGSGPYRLAEWESGQFIRLERKQDWWADDAKDKNLTITAYPTELIFKIITDQTTAVNALQAEEVEVAAQVDSRSFVRLQEDTSFTNRFNLFTPLAFQIYYIGFNTRLPKLADPKVRKALAHALDVDNVIENLFGGLAERIVAPFHPSQPYYHSDLPLIDFNFDTSKELLAEAGWEDTNGNGTVDKVIDGQLTELSLSFLTSTSSQFGRDMALFYQEALKNIGVELVIDAKEFGAVRDDFRRLDFEVFAGAWALEPIPDDPKQLWHTENAAPGGSNRMGFGNAETDELIAEIRSTLDPDLRNQMMRRLQEIIFDAQPGIFLFAPQERIVIHKKFDGEATPLRPGFFVNDFQLKKD</sequence>
<dbReference type="PANTHER" id="PTHR30290">
    <property type="entry name" value="PERIPLASMIC BINDING COMPONENT OF ABC TRANSPORTER"/>
    <property type="match status" value="1"/>
</dbReference>
<gene>
    <name evidence="6" type="ORF">CRP01_08040</name>
</gene>
<dbReference type="Pfam" id="PF00496">
    <property type="entry name" value="SBP_bac_5"/>
    <property type="match status" value="1"/>
</dbReference>
<dbReference type="Proteomes" id="UP000223913">
    <property type="component" value="Unassembled WGS sequence"/>
</dbReference>
<evidence type="ECO:0000313" key="6">
    <source>
        <dbReference type="EMBL" id="PHN07166.1"/>
    </source>
</evidence>
<name>A0A2D0NFL6_FLAN2</name>
<evidence type="ECO:0000259" key="5">
    <source>
        <dbReference type="Pfam" id="PF00496"/>
    </source>
</evidence>
<protein>
    <submittedName>
        <fullName evidence="6">ABC transporter substrate-binding protein</fullName>
    </submittedName>
</protein>
<dbReference type="GO" id="GO:0030288">
    <property type="term" value="C:outer membrane-bounded periplasmic space"/>
    <property type="evidence" value="ECO:0007669"/>
    <property type="project" value="UniProtKB-ARBA"/>
</dbReference>
<evidence type="ECO:0000256" key="1">
    <source>
        <dbReference type="ARBA" id="ARBA00005695"/>
    </source>
</evidence>
<comment type="caution">
    <text evidence="6">The sequence shown here is derived from an EMBL/GenBank/DDBJ whole genome shotgun (WGS) entry which is preliminary data.</text>
</comment>
<organism evidence="6 7">
    <name type="scientific">Flavilitoribacter nigricans (strain ATCC 23147 / DSM 23189 / NBRC 102662 / NCIMB 1420 / SS-2)</name>
    <name type="common">Lewinella nigricans</name>
    <dbReference type="NCBI Taxonomy" id="1122177"/>
    <lineage>
        <taxon>Bacteria</taxon>
        <taxon>Pseudomonadati</taxon>
        <taxon>Bacteroidota</taxon>
        <taxon>Saprospiria</taxon>
        <taxon>Saprospirales</taxon>
        <taxon>Lewinellaceae</taxon>
        <taxon>Flavilitoribacter</taxon>
    </lineage>
</organism>
<dbReference type="OrthoDB" id="9772924at2"/>
<keyword evidence="2" id="KW-0813">Transport</keyword>